<dbReference type="Proteomes" id="UP000297635">
    <property type="component" value="Unassembled WGS sequence"/>
</dbReference>
<dbReference type="Gene3D" id="3.40.640.10">
    <property type="entry name" value="Type I PLP-dependent aspartate aminotransferase-like (Major domain)"/>
    <property type="match status" value="1"/>
</dbReference>
<organism evidence="6 7">
    <name type="scientific">Duncaniella freteri</name>
    <dbReference type="NCBI Taxonomy" id="2530391"/>
    <lineage>
        <taxon>Bacteria</taxon>
        <taxon>Pseudomonadati</taxon>
        <taxon>Bacteroidota</taxon>
        <taxon>Bacteroidia</taxon>
        <taxon>Bacteroidales</taxon>
        <taxon>Muribaculaceae</taxon>
        <taxon>Duncaniella</taxon>
    </lineage>
</organism>
<gene>
    <name evidence="4" type="primary">gcvPA</name>
    <name evidence="6" type="ORF">EZ315_10585</name>
</gene>
<dbReference type="GeneID" id="82150233"/>
<dbReference type="InterPro" id="IPR049315">
    <property type="entry name" value="GDC-P_N"/>
</dbReference>
<evidence type="ECO:0000313" key="6">
    <source>
        <dbReference type="EMBL" id="TGG36311.1"/>
    </source>
</evidence>
<evidence type="ECO:0000256" key="3">
    <source>
        <dbReference type="ARBA" id="ARBA00049026"/>
    </source>
</evidence>
<feature type="domain" description="Glycine cleavage system P-protein N-terminal" evidence="5">
    <location>
        <begin position="3"/>
        <end position="441"/>
    </location>
</feature>
<evidence type="ECO:0000256" key="2">
    <source>
        <dbReference type="ARBA" id="ARBA00023002"/>
    </source>
</evidence>
<comment type="caution">
    <text evidence="6">The sequence shown here is derived from an EMBL/GenBank/DDBJ whole genome shotgun (WGS) entry which is preliminary data.</text>
</comment>
<comment type="subunit">
    <text evidence="4">The glycine cleavage system is composed of four proteins: P, T, L and H. In this organism, the P 'protein' is a heterodimer of two subunits.</text>
</comment>
<dbReference type="PIRSF" id="PIRSF006815">
    <property type="entry name" value="GcvPA"/>
    <property type="match status" value="1"/>
</dbReference>
<evidence type="ECO:0000313" key="7">
    <source>
        <dbReference type="Proteomes" id="UP000297635"/>
    </source>
</evidence>
<dbReference type="InterPro" id="IPR015422">
    <property type="entry name" value="PyrdxlP-dep_Trfase_small"/>
</dbReference>
<dbReference type="HAMAP" id="MF_00712">
    <property type="entry name" value="GcvPA"/>
    <property type="match status" value="1"/>
</dbReference>
<evidence type="ECO:0000256" key="1">
    <source>
        <dbReference type="ARBA" id="ARBA00003788"/>
    </source>
</evidence>
<sequence>MIHRYFPHTPEDIAKMLGRCGIENLDDLYADVPESLMLRRDYDVPSQMSEDEVRRYFKELAESNLQSTCFAGYGFYDHYAPAVINHIISRSEFLTAYTPYQPEISQGTLQYIFEYQTMMTELTGLDVSNASMYDGTTAVAEAVMMAVANARKRNRVLVSSTLNYLYVDVINTYARYHGIVVDMIPEKDGVTDLDAMEQMLASGDVAGVVLPSPNCYGILEDYTGVADKVHAAKSLLIITAPASALGVIKSPGEWGADIAAGEAQSLGMPLNFGGPNLGYMCCVKSLIRKLPGRIVGATTDADGKRTFVLTLQAREQHIRREKATSNICSNQGLMALYAAVYLSLMGPEGLREVNEISCARTHYMVRKLEETGLFEPMFPERPYLCEVAMRYNGTVDLDILLQTLCVDYGVLAGVQTDDDCVVLCATEKRTVEEIDALAEAFVSAHNDLKDINSQN</sequence>
<dbReference type="AlphaFoldDB" id="A0A4Z0V490"/>
<dbReference type="Pfam" id="PF02347">
    <property type="entry name" value="GDC-P"/>
    <property type="match status" value="1"/>
</dbReference>
<dbReference type="RefSeq" id="WP_135472050.1">
    <property type="nucleotide sequence ID" value="NZ_CASJDB010000022.1"/>
</dbReference>
<dbReference type="PANTHER" id="PTHR42806">
    <property type="entry name" value="GLYCINE CLEAVAGE SYSTEM P-PROTEIN"/>
    <property type="match status" value="1"/>
</dbReference>
<keyword evidence="7" id="KW-1185">Reference proteome</keyword>
<comment type="catalytic activity">
    <reaction evidence="3 4">
        <text>N(6)-[(R)-lipoyl]-L-lysyl-[glycine-cleavage complex H protein] + glycine + H(+) = N(6)-[(R)-S(8)-aminomethyldihydrolipoyl]-L-lysyl-[glycine-cleavage complex H protein] + CO2</text>
        <dbReference type="Rhea" id="RHEA:24304"/>
        <dbReference type="Rhea" id="RHEA-COMP:10494"/>
        <dbReference type="Rhea" id="RHEA-COMP:10495"/>
        <dbReference type="ChEBI" id="CHEBI:15378"/>
        <dbReference type="ChEBI" id="CHEBI:16526"/>
        <dbReference type="ChEBI" id="CHEBI:57305"/>
        <dbReference type="ChEBI" id="CHEBI:83099"/>
        <dbReference type="ChEBI" id="CHEBI:83143"/>
        <dbReference type="EC" id="1.4.4.2"/>
    </reaction>
</comment>
<comment type="similarity">
    <text evidence="4">Belongs to the GcvP family. N-terminal subunit subfamily.</text>
</comment>
<dbReference type="InterPro" id="IPR020581">
    <property type="entry name" value="GDC_P"/>
</dbReference>
<dbReference type="CDD" id="cd00613">
    <property type="entry name" value="GDC-P"/>
    <property type="match status" value="1"/>
</dbReference>
<dbReference type="PANTHER" id="PTHR42806:SF1">
    <property type="entry name" value="GLYCINE DEHYDROGENASE (DECARBOXYLATING)"/>
    <property type="match status" value="1"/>
</dbReference>
<proteinExistence type="inferred from homology"/>
<evidence type="ECO:0000259" key="5">
    <source>
        <dbReference type="Pfam" id="PF02347"/>
    </source>
</evidence>
<dbReference type="InterPro" id="IPR015424">
    <property type="entry name" value="PyrdxlP-dep_Trfase"/>
</dbReference>
<dbReference type="InterPro" id="IPR015421">
    <property type="entry name" value="PyrdxlP-dep_Trfase_major"/>
</dbReference>
<comment type="function">
    <text evidence="1 4">The glycine cleavage system catalyzes the degradation of glycine. The P protein binds the alpha-amino group of glycine through its pyridoxal phosphate cofactor; CO(2) is released and the remaining methylamine moiety is then transferred to the lipoamide cofactor of the H protein.</text>
</comment>
<keyword evidence="2 4" id="KW-0560">Oxidoreductase</keyword>
<protein>
    <recommendedName>
        <fullName evidence="4">Probable glycine dehydrogenase (decarboxylating) subunit 1</fullName>
        <ecNumber evidence="4">1.4.4.2</ecNumber>
    </recommendedName>
    <alternativeName>
        <fullName evidence="4">Glycine cleavage system P-protein subunit 1</fullName>
    </alternativeName>
    <alternativeName>
        <fullName evidence="4">Glycine decarboxylase subunit 1</fullName>
    </alternativeName>
    <alternativeName>
        <fullName evidence="4">Glycine dehydrogenase (aminomethyl-transferring) subunit 1</fullName>
    </alternativeName>
</protein>
<dbReference type="NCBIfam" id="NF001696">
    <property type="entry name" value="PRK00451.1"/>
    <property type="match status" value="1"/>
</dbReference>
<reference evidence="6 7" key="1">
    <citation type="submission" date="2019-02" db="EMBL/GenBank/DDBJ databases">
        <title>Isolation and identification of novel species under the genus Muribaculum.</title>
        <authorList>
            <person name="Miyake S."/>
            <person name="Ding Y."/>
            <person name="Low A."/>
            <person name="Soh M."/>
            <person name="Seedorf H."/>
        </authorList>
    </citation>
    <scope>NUCLEOTIDE SEQUENCE [LARGE SCALE GENOMIC DNA]</scope>
    <source>
        <strain evidence="6 7">TLL-A3</strain>
    </source>
</reference>
<dbReference type="EC" id="1.4.4.2" evidence="4"/>
<dbReference type="InterPro" id="IPR023010">
    <property type="entry name" value="GcvPA"/>
</dbReference>
<name>A0A4Z0V490_9BACT</name>
<dbReference type="SUPFAM" id="SSF53383">
    <property type="entry name" value="PLP-dependent transferases"/>
    <property type="match status" value="1"/>
</dbReference>
<dbReference type="EMBL" id="SJSA01000002">
    <property type="protein sequence ID" value="TGG36311.1"/>
    <property type="molecule type" value="Genomic_DNA"/>
</dbReference>
<dbReference type="Gene3D" id="3.90.1150.10">
    <property type="entry name" value="Aspartate Aminotransferase, domain 1"/>
    <property type="match status" value="1"/>
</dbReference>
<dbReference type="GO" id="GO:0009116">
    <property type="term" value="P:nucleoside metabolic process"/>
    <property type="evidence" value="ECO:0007669"/>
    <property type="project" value="InterPro"/>
</dbReference>
<evidence type="ECO:0000256" key="4">
    <source>
        <dbReference type="HAMAP-Rule" id="MF_00712"/>
    </source>
</evidence>
<dbReference type="GO" id="GO:0004375">
    <property type="term" value="F:glycine dehydrogenase (decarboxylating) activity"/>
    <property type="evidence" value="ECO:0007669"/>
    <property type="project" value="UniProtKB-EC"/>
</dbReference>
<accession>A0A4Z0V490</accession>
<dbReference type="GO" id="GO:0019464">
    <property type="term" value="P:glycine decarboxylation via glycine cleavage system"/>
    <property type="evidence" value="ECO:0007669"/>
    <property type="project" value="UniProtKB-UniRule"/>
</dbReference>